<name>A0A1Z3LVH8_BREDI</name>
<organism evidence="2 3">
    <name type="scientific">Brevundimonas diminuta</name>
    <name type="common">Pseudomonas diminuta</name>
    <dbReference type="NCBI Taxonomy" id="293"/>
    <lineage>
        <taxon>Bacteria</taxon>
        <taxon>Pseudomonadati</taxon>
        <taxon>Pseudomonadota</taxon>
        <taxon>Alphaproteobacteria</taxon>
        <taxon>Caulobacterales</taxon>
        <taxon>Caulobacteraceae</taxon>
        <taxon>Brevundimonas</taxon>
    </lineage>
</organism>
<evidence type="ECO:0000313" key="3">
    <source>
        <dbReference type="Proteomes" id="UP000197024"/>
    </source>
</evidence>
<dbReference type="InterPro" id="IPR014036">
    <property type="entry name" value="DeoR-like_C"/>
</dbReference>
<evidence type="ECO:0000313" key="2">
    <source>
        <dbReference type="EMBL" id="ASD26190.1"/>
    </source>
</evidence>
<dbReference type="Proteomes" id="UP000197024">
    <property type="component" value="Chromosome"/>
</dbReference>
<accession>A0A1Z3LVH8</accession>
<dbReference type="Pfam" id="PF00455">
    <property type="entry name" value="DeoRC"/>
    <property type="match status" value="1"/>
</dbReference>
<gene>
    <name evidence="2" type="ORF">CD943_04385</name>
</gene>
<protein>
    <recommendedName>
        <fullName evidence="1">DeoR-like transcriptional repressor C-terminal sensor domain-containing protein</fullName>
    </recommendedName>
</protein>
<feature type="domain" description="DeoR-like transcriptional repressor C-terminal sensor" evidence="1">
    <location>
        <begin position="1"/>
        <end position="71"/>
    </location>
</feature>
<evidence type="ECO:0000259" key="1">
    <source>
        <dbReference type="Pfam" id="PF00455"/>
    </source>
</evidence>
<reference evidence="2 3" key="2">
    <citation type="submission" date="2017-06" db="EMBL/GenBank/DDBJ databases">
        <authorList>
            <person name="Kim H.J."/>
            <person name="Triplett B.A."/>
        </authorList>
    </citation>
    <scope>NUCLEOTIDE SEQUENCE [LARGE SCALE GENOMIC DNA]</scope>
    <source>
        <strain evidence="2 3">BZC3</strain>
    </source>
</reference>
<proteinExistence type="predicted"/>
<dbReference type="EMBL" id="CP021995">
    <property type="protein sequence ID" value="ASD26190.1"/>
    <property type="molecule type" value="Genomic_DNA"/>
</dbReference>
<sequence>MIDSGTSSYYAARHLDRHSRLSIITNSLEVARETARSGRNRVYSIGGEVNNEYLSTFGVDTMAQVARYAPTYAPP</sequence>
<reference evidence="2 3" key="1">
    <citation type="submission" date="2017-06" db="EMBL/GenBank/DDBJ databases">
        <title>Biodegradation of gentamicin by bacterial consortia AMQD4 in synthetic medium and raw gentamicin sewage.</title>
        <authorList>
            <person name="Chang H."/>
            <person name="Feng Y."/>
            <person name="Li Z."/>
            <person name="Xue J."/>
            <person name="Cheng D."/>
        </authorList>
    </citation>
    <scope>NUCLEOTIDE SEQUENCE [LARGE SCALE GENOMIC DNA]</scope>
    <source>
        <strain evidence="2 3">BZC3</strain>
    </source>
</reference>
<dbReference type="AlphaFoldDB" id="A0A1Z3LVH8"/>